<dbReference type="Proteomes" id="UP000241647">
    <property type="component" value="Unassembled WGS sequence"/>
</dbReference>
<proteinExistence type="predicted"/>
<name>A0A2T2Z880_9NOCA</name>
<sequence>MLINHGVDTITPLAAAPDLTLAVEFQAGPGFLITSDAALHLAQQLLAALTDAGKLPPPNLDDITAVNVLAEAADDLRFLGHLDLADRLRHVIRSRFAAVPRHDLDVAVAQHLIGGAR</sequence>
<protein>
    <submittedName>
        <fullName evidence="1">Uncharacterized protein</fullName>
    </submittedName>
</protein>
<dbReference type="AlphaFoldDB" id="A0A2T2Z880"/>
<accession>A0A2T2Z880</accession>
<dbReference type="RefSeq" id="WP_063030148.1">
    <property type="nucleotide sequence ID" value="NZ_PYHS01000004.1"/>
</dbReference>
<comment type="caution">
    <text evidence="1">The sequence shown here is derived from an EMBL/GenBank/DDBJ whole genome shotgun (WGS) entry which is preliminary data.</text>
</comment>
<organism evidence="1 2">
    <name type="scientific">Nocardia nova</name>
    <dbReference type="NCBI Taxonomy" id="37330"/>
    <lineage>
        <taxon>Bacteria</taxon>
        <taxon>Bacillati</taxon>
        <taxon>Actinomycetota</taxon>
        <taxon>Actinomycetes</taxon>
        <taxon>Mycobacteriales</taxon>
        <taxon>Nocardiaceae</taxon>
        <taxon>Nocardia</taxon>
    </lineage>
</organism>
<evidence type="ECO:0000313" key="2">
    <source>
        <dbReference type="Proteomes" id="UP000241647"/>
    </source>
</evidence>
<gene>
    <name evidence="1" type="ORF">C8259_08890</name>
</gene>
<evidence type="ECO:0000313" key="1">
    <source>
        <dbReference type="EMBL" id="PSR63957.1"/>
    </source>
</evidence>
<dbReference type="EMBL" id="PYHS01000004">
    <property type="protein sequence ID" value="PSR63957.1"/>
    <property type="molecule type" value="Genomic_DNA"/>
</dbReference>
<reference evidence="1 2" key="1">
    <citation type="submission" date="2018-02" db="EMBL/GenBank/DDBJ databases">
        <title>8 Nocardia nova and 1 Nocardia cyriacigeorgica strain used for evolution to TMP-SMX.</title>
        <authorList>
            <person name="Mehta H."/>
            <person name="Weng J."/>
            <person name="Shamoo Y."/>
        </authorList>
    </citation>
    <scope>NUCLEOTIDE SEQUENCE [LARGE SCALE GENOMIC DNA]</scope>
    <source>
        <strain evidence="1 2">ATCC 33727</strain>
    </source>
</reference>